<organism evidence="1">
    <name type="scientific">Arundo donax</name>
    <name type="common">Giant reed</name>
    <name type="synonym">Donax arundinaceus</name>
    <dbReference type="NCBI Taxonomy" id="35708"/>
    <lineage>
        <taxon>Eukaryota</taxon>
        <taxon>Viridiplantae</taxon>
        <taxon>Streptophyta</taxon>
        <taxon>Embryophyta</taxon>
        <taxon>Tracheophyta</taxon>
        <taxon>Spermatophyta</taxon>
        <taxon>Magnoliopsida</taxon>
        <taxon>Liliopsida</taxon>
        <taxon>Poales</taxon>
        <taxon>Poaceae</taxon>
        <taxon>PACMAD clade</taxon>
        <taxon>Arundinoideae</taxon>
        <taxon>Arundineae</taxon>
        <taxon>Arundo</taxon>
    </lineage>
</organism>
<reference evidence="1" key="2">
    <citation type="journal article" date="2015" name="Data Brief">
        <title>Shoot transcriptome of the giant reed, Arundo donax.</title>
        <authorList>
            <person name="Barrero R.A."/>
            <person name="Guerrero F.D."/>
            <person name="Moolhuijzen P."/>
            <person name="Goolsby J.A."/>
            <person name="Tidwell J."/>
            <person name="Bellgard S.E."/>
            <person name="Bellgard M.I."/>
        </authorList>
    </citation>
    <scope>NUCLEOTIDE SEQUENCE</scope>
    <source>
        <tissue evidence="1">Shoot tissue taken approximately 20 cm above the soil surface</tissue>
    </source>
</reference>
<proteinExistence type="predicted"/>
<protein>
    <submittedName>
        <fullName evidence="1">Uncharacterized protein</fullName>
    </submittedName>
</protein>
<reference evidence="1" key="1">
    <citation type="submission" date="2014-09" db="EMBL/GenBank/DDBJ databases">
        <authorList>
            <person name="Magalhaes I.L.F."/>
            <person name="Oliveira U."/>
            <person name="Santos F.R."/>
            <person name="Vidigal T.H.D.A."/>
            <person name="Brescovit A.D."/>
            <person name="Santos A.J."/>
        </authorList>
    </citation>
    <scope>NUCLEOTIDE SEQUENCE</scope>
    <source>
        <tissue evidence="1">Shoot tissue taken approximately 20 cm above the soil surface</tissue>
    </source>
</reference>
<name>A0A0A9B2E6_ARUDO</name>
<evidence type="ECO:0000313" key="1">
    <source>
        <dbReference type="EMBL" id="JAD58134.1"/>
    </source>
</evidence>
<sequence length="26" mass="3132">MCNLVYIITGKQSEKYHPSHIKQKVW</sequence>
<dbReference type="EMBL" id="GBRH01239761">
    <property type="protein sequence ID" value="JAD58134.1"/>
    <property type="molecule type" value="Transcribed_RNA"/>
</dbReference>
<dbReference type="AlphaFoldDB" id="A0A0A9B2E6"/>
<accession>A0A0A9B2E6</accession>